<dbReference type="GO" id="GO:0046872">
    <property type="term" value="F:metal ion binding"/>
    <property type="evidence" value="ECO:0007669"/>
    <property type="project" value="UniProtKB-KW"/>
</dbReference>
<sequence length="636" mass="66021">MWATRAADQGTVSSADHFTGTVYLAARDQAGLAAYAQAVSDPTSAQYRKFQSADWVRTSFGPTDAAVAQVKSWLTGAGLSIVTSTWHAVTVSGTSAQMAKAFGTQIHKYDVQGQEAHAPANDVVIPAAVASYVLGVDGLSTQLGSHAKPDSVKVNDNVTASGSKTGGGLPTKATCSDYWGQKKATGAPTGYVKGAVPFDQCSFVPSQLRKAYGITATGLTGKGATVAIVDAYASSSMLADANHFATAHGDKAFRKGQYTEVVTPSQWTQQSACGGAAGWQGEESLDVEMVHGLAPDAHVVYVGANSCMDADLTAALANIVDHHLADVVSNSWSEIMHTTDQGDMAKAQIAAYEQIFEQGAIQGIGFDFSAGDCGDQSATAAATGANCQTDTARAQVGFPSSSNWVTDVGGTALGVKDKSGSYGFETDMGTHRSALSADGKSWTPFPGNFYFGGGGGTSEDFPQPFYQKHVVPYALSHTLMTGAHSKTAQRVTPDVAMNGDLYTSVLVGMTSGGAYSEGGYGGTSVSAPLFSAVQADAIQAQGQAIGFANPEIYLRDRLGLFKDVVNQAAVHHQAPLSSVADFGVISGSLRVRLVTFGQDTSLQATKGYDDATGVGSPTANYLRSFLWKNWAAGLGQ</sequence>
<proteinExistence type="predicted"/>
<keyword evidence="2 9" id="KW-0645">Protease</keyword>
<dbReference type="InterPro" id="IPR036852">
    <property type="entry name" value="Peptidase_S8/S53_dom_sf"/>
</dbReference>
<keyword evidence="7" id="KW-0865">Zymogen</keyword>
<dbReference type="AlphaFoldDB" id="A0A2X0JV62"/>
<feature type="domain" description="Peptidase S53" evidence="8">
    <location>
        <begin position="202"/>
        <end position="629"/>
    </location>
</feature>
<dbReference type="PROSITE" id="PS00138">
    <property type="entry name" value="SUBTILASE_SER"/>
    <property type="match status" value="1"/>
</dbReference>
<evidence type="ECO:0000256" key="7">
    <source>
        <dbReference type="ARBA" id="ARBA00023145"/>
    </source>
</evidence>
<reference evidence="9 10" key="1">
    <citation type="submission" date="2018-06" db="EMBL/GenBank/DDBJ databases">
        <title>Streptacidiphilus pinicola sp. nov., isolated from pine grove soil.</title>
        <authorList>
            <person name="Roh S.G."/>
            <person name="Park S."/>
            <person name="Kim M.-K."/>
            <person name="Yun B.-R."/>
            <person name="Park J."/>
            <person name="Kim M.J."/>
            <person name="Kim Y.S."/>
            <person name="Kim S.B."/>
        </authorList>
    </citation>
    <scope>NUCLEOTIDE SEQUENCE [LARGE SCALE GENOMIC DNA]</scope>
    <source>
        <strain evidence="9 10">MMS16-CNU450</strain>
    </source>
</reference>
<keyword evidence="6" id="KW-0106">Calcium</keyword>
<dbReference type="InterPro" id="IPR015366">
    <property type="entry name" value="S53_propep"/>
</dbReference>
<dbReference type="GO" id="GO:0008240">
    <property type="term" value="F:tripeptidyl-peptidase activity"/>
    <property type="evidence" value="ECO:0007669"/>
    <property type="project" value="TreeGrafter"/>
</dbReference>
<name>A0A2X0JV62_9ACTN</name>
<keyword evidence="5" id="KW-0720">Serine protease</keyword>
<evidence type="ECO:0000256" key="4">
    <source>
        <dbReference type="ARBA" id="ARBA00022801"/>
    </source>
</evidence>
<evidence type="ECO:0000259" key="8">
    <source>
        <dbReference type="PROSITE" id="PS51695"/>
    </source>
</evidence>
<keyword evidence="3" id="KW-0479">Metal-binding</keyword>
<evidence type="ECO:0000313" key="10">
    <source>
        <dbReference type="Proteomes" id="UP000248889"/>
    </source>
</evidence>
<dbReference type="InterPro" id="IPR023828">
    <property type="entry name" value="Peptidase_S8_Ser-AS"/>
</dbReference>
<gene>
    <name evidence="9" type="ORF">DN069_36190</name>
</gene>
<keyword evidence="4" id="KW-0378">Hydrolase</keyword>
<dbReference type="SUPFAM" id="SSF54897">
    <property type="entry name" value="Protease propeptides/inhibitors"/>
    <property type="match status" value="1"/>
</dbReference>
<dbReference type="InterPro" id="IPR030400">
    <property type="entry name" value="Sedolisin_dom"/>
</dbReference>
<dbReference type="Gene3D" id="3.40.50.200">
    <property type="entry name" value="Peptidase S8/S53 domain"/>
    <property type="match status" value="1"/>
</dbReference>
<organism evidence="9 10">
    <name type="scientific">Streptacidiphilus pinicola</name>
    <dbReference type="NCBI Taxonomy" id="2219663"/>
    <lineage>
        <taxon>Bacteria</taxon>
        <taxon>Bacillati</taxon>
        <taxon>Actinomycetota</taxon>
        <taxon>Actinomycetes</taxon>
        <taxon>Kitasatosporales</taxon>
        <taxon>Streptomycetaceae</taxon>
        <taxon>Streptacidiphilus</taxon>
    </lineage>
</organism>
<evidence type="ECO:0000256" key="3">
    <source>
        <dbReference type="ARBA" id="ARBA00022723"/>
    </source>
</evidence>
<dbReference type="Proteomes" id="UP000248889">
    <property type="component" value="Unassembled WGS sequence"/>
</dbReference>
<evidence type="ECO:0000313" key="9">
    <source>
        <dbReference type="EMBL" id="RAG80795.1"/>
    </source>
</evidence>
<evidence type="ECO:0000256" key="6">
    <source>
        <dbReference type="ARBA" id="ARBA00022837"/>
    </source>
</evidence>
<dbReference type="CDD" id="cd11377">
    <property type="entry name" value="Pro-peptidase_S53"/>
    <property type="match status" value="1"/>
</dbReference>
<dbReference type="PANTHER" id="PTHR14218:SF15">
    <property type="entry name" value="TRIPEPTIDYL-PEPTIDASE 1"/>
    <property type="match status" value="1"/>
</dbReference>
<protein>
    <submittedName>
        <fullName evidence="9">Serine protease</fullName>
    </submittedName>
</protein>
<comment type="caution">
    <text evidence="9">The sequence shown here is derived from an EMBL/GenBank/DDBJ whole genome shotgun (WGS) entry which is preliminary data.</text>
</comment>
<dbReference type="EMBL" id="QKYN01000197">
    <property type="protein sequence ID" value="RAG80795.1"/>
    <property type="molecule type" value="Genomic_DNA"/>
</dbReference>
<dbReference type="PROSITE" id="PS51695">
    <property type="entry name" value="SEDOLISIN"/>
    <property type="match status" value="1"/>
</dbReference>
<dbReference type="Pfam" id="PF09286">
    <property type="entry name" value="Pro-kuma_activ"/>
    <property type="match status" value="1"/>
</dbReference>
<dbReference type="SMART" id="SM00944">
    <property type="entry name" value="Pro-kuma_activ"/>
    <property type="match status" value="1"/>
</dbReference>
<accession>A0A2X0JV62</accession>
<dbReference type="SUPFAM" id="SSF52743">
    <property type="entry name" value="Subtilisin-like"/>
    <property type="match status" value="1"/>
</dbReference>
<dbReference type="PANTHER" id="PTHR14218">
    <property type="entry name" value="PROTEASE S8 TRIPEPTIDYL PEPTIDASE I CLN2"/>
    <property type="match status" value="1"/>
</dbReference>
<dbReference type="InterPro" id="IPR050819">
    <property type="entry name" value="Tripeptidyl-peptidase_I"/>
</dbReference>
<comment type="cofactor">
    <cofactor evidence="1">
        <name>Ca(2+)</name>
        <dbReference type="ChEBI" id="CHEBI:29108"/>
    </cofactor>
</comment>
<evidence type="ECO:0000256" key="5">
    <source>
        <dbReference type="ARBA" id="ARBA00022825"/>
    </source>
</evidence>
<keyword evidence="10" id="KW-1185">Reference proteome</keyword>
<evidence type="ECO:0000256" key="2">
    <source>
        <dbReference type="ARBA" id="ARBA00022670"/>
    </source>
</evidence>
<dbReference type="CDD" id="cd04056">
    <property type="entry name" value="Peptidases_S53"/>
    <property type="match status" value="1"/>
</dbReference>
<evidence type="ECO:0000256" key="1">
    <source>
        <dbReference type="ARBA" id="ARBA00001913"/>
    </source>
</evidence>
<dbReference type="GO" id="GO:0004252">
    <property type="term" value="F:serine-type endopeptidase activity"/>
    <property type="evidence" value="ECO:0007669"/>
    <property type="project" value="InterPro"/>
</dbReference>
<dbReference type="GO" id="GO:0006508">
    <property type="term" value="P:proteolysis"/>
    <property type="evidence" value="ECO:0007669"/>
    <property type="project" value="UniProtKB-KW"/>
</dbReference>